<dbReference type="Proteomes" id="UP000245119">
    <property type="component" value="Linkage Group LG11"/>
</dbReference>
<dbReference type="PANTHER" id="PTHR10285">
    <property type="entry name" value="URIDINE KINASE"/>
    <property type="match status" value="1"/>
</dbReference>
<comment type="similarity">
    <text evidence="2">Belongs to the uridine kinase family.</text>
</comment>
<comment type="pathway">
    <text evidence="1">Pyrimidine metabolism; UMP biosynthesis via salvage pathway; UMP from uridine: step 1/1.</text>
</comment>
<evidence type="ECO:0000256" key="6">
    <source>
        <dbReference type="ARBA" id="ARBA00022777"/>
    </source>
</evidence>
<dbReference type="EC" id="2.7.1.48" evidence="3"/>
<dbReference type="Gene3D" id="3.40.50.300">
    <property type="entry name" value="P-loop containing nucleotide triphosphate hydrolases"/>
    <property type="match status" value="1"/>
</dbReference>
<dbReference type="GO" id="GO:0044211">
    <property type="term" value="P:CTP salvage"/>
    <property type="evidence" value="ECO:0007669"/>
    <property type="project" value="UniProtKB-UniPathway"/>
</dbReference>
<sequence length="210" mass="24609">MEKLGQSEVESRQRQVIIIGQDSFYRNLTPEEHHRAVRGNFNFDHPDAFDLDLMIRTMKDVASGKTVEIPSYDYVKHVRENTGQLAYPADVVLLEGILVFYFPELRQMFHMKLFVDTDPDTRLSRRVLRDIQERGRDLEKILHQYTSLVKPAFEEFCLPTKKYADVIIPRGADNTVAIDLIVQHIQELMRPNRNLKRQRYNSDSIVGRPH</sequence>
<evidence type="ECO:0000256" key="7">
    <source>
        <dbReference type="ARBA" id="ARBA00022840"/>
    </source>
</evidence>
<dbReference type="UniPathway" id="UPA00579">
    <property type="reaction ID" value="UER00640"/>
</dbReference>
<name>A0A2T7NN05_POMCA</name>
<evidence type="ECO:0000256" key="3">
    <source>
        <dbReference type="ARBA" id="ARBA00012137"/>
    </source>
</evidence>
<dbReference type="SUPFAM" id="SSF52540">
    <property type="entry name" value="P-loop containing nucleoside triphosphate hydrolases"/>
    <property type="match status" value="1"/>
</dbReference>
<dbReference type="EMBL" id="PZQS01000011">
    <property type="protein sequence ID" value="PVD22545.1"/>
    <property type="molecule type" value="Genomic_DNA"/>
</dbReference>
<dbReference type="InterPro" id="IPR000764">
    <property type="entry name" value="Uridine_kinase-like"/>
</dbReference>
<dbReference type="GO" id="GO:0004849">
    <property type="term" value="F:uridine kinase activity"/>
    <property type="evidence" value="ECO:0007669"/>
    <property type="project" value="UniProtKB-EC"/>
</dbReference>
<evidence type="ECO:0000256" key="2">
    <source>
        <dbReference type="ARBA" id="ARBA00005408"/>
    </source>
</evidence>
<comment type="catalytic activity">
    <reaction evidence="9">
        <text>uridine + ATP = UMP + ADP + H(+)</text>
        <dbReference type="Rhea" id="RHEA:16825"/>
        <dbReference type="ChEBI" id="CHEBI:15378"/>
        <dbReference type="ChEBI" id="CHEBI:16704"/>
        <dbReference type="ChEBI" id="CHEBI:30616"/>
        <dbReference type="ChEBI" id="CHEBI:57865"/>
        <dbReference type="ChEBI" id="CHEBI:456216"/>
        <dbReference type="EC" id="2.7.1.48"/>
    </reaction>
</comment>
<proteinExistence type="inferred from homology"/>
<protein>
    <recommendedName>
        <fullName evidence="3">uridine/cytidine kinase</fullName>
        <ecNumber evidence="3">2.7.1.48</ecNumber>
    </recommendedName>
</protein>
<keyword evidence="4" id="KW-0808">Transferase</keyword>
<evidence type="ECO:0000259" key="10">
    <source>
        <dbReference type="Pfam" id="PF00485"/>
    </source>
</evidence>
<reference evidence="11 12" key="1">
    <citation type="submission" date="2018-04" db="EMBL/GenBank/DDBJ databases">
        <title>The genome of golden apple snail Pomacea canaliculata provides insight into stress tolerance and invasive adaptation.</title>
        <authorList>
            <person name="Liu C."/>
            <person name="Liu B."/>
            <person name="Ren Y."/>
            <person name="Zhang Y."/>
            <person name="Wang H."/>
            <person name="Li S."/>
            <person name="Jiang F."/>
            <person name="Yin L."/>
            <person name="Zhang G."/>
            <person name="Qian W."/>
            <person name="Fan W."/>
        </authorList>
    </citation>
    <scope>NUCLEOTIDE SEQUENCE [LARGE SCALE GENOMIC DNA]</scope>
    <source>
        <strain evidence="11">SZHN2017</strain>
        <tissue evidence="11">Muscle</tissue>
    </source>
</reference>
<dbReference type="STRING" id="400727.A0A2T7NN05"/>
<evidence type="ECO:0000313" key="11">
    <source>
        <dbReference type="EMBL" id="PVD22545.1"/>
    </source>
</evidence>
<evidence type="ECO:0000256" key="8">
    <source>
        <dbReference type="ARBA" id="ARBA00047436"/>
    </source>
</evidence>
<dbReference type="PRINTS" id="PR00988">
    <property type="entry name" value="URIDINKINASE"/>
</dbReference>
<evidence type="ECO:0000256" key="4">
    <source>
        <dbReference type="ARBA" id="ARBA00022679"/>
    </source>
</evidence>
<dbReference type="InterPro" id="IPR027417">
    <property type="entry name" value="P-loop_NTPase"/>
</dbReference>
<dbReference type="AlphaFoldDB" id="A0A2T7NN05"/>
<gene>
    <name evidence="11" type="ORF">C0Q70_18361</name>
</gene>
<keyword evidence="12" id="KW-1185">Reference proteome</keyword>
<dbReference type="InterPro" id="IPR006083">
    <property type="entry name" value="PRK/URK"/>
</dbReference>
<keyword evidence="6" id="KW-0418">Kinase</keyword>
<evidence type="ECO:0000256" key="5">
    <source>
        <dbReference type="ARBA" id="ARBA00022741"/>
    </source>
</evidence>
<dbReference type="FunFam" id="3.40.50.300:FF:001802">
    <property type="entry name" value="Uridine-cytidine kinase 1"/>
    <property type="match status" value="1"/>
</dbReference>
<accession>A0A2T7NN05</accession>
<keyword evidence="5" id="KW-0547">Nucleotide-binding</keyword>
<evidence type="ECO:0000313" key="12">
    <source>
        <dbReference type="Proteomes" id="UP000245119"/>
    </source>
</evidence>
<keyword evidence="7" id="KW-0067">ATP-binding</keyword>
<feature type="domain" description="Phosphoribulokinase/uridine kinase" evidence="10">
    <location>
        <begin position="6"/>
        <end position="176"/>
    </location>
</feature>
<dbReference type="OrthoDB" id="10257085at2759"/>
<dbReference type="CDD" id="cd02023">
    <property type="entry name" value="UMPK"/>
    <property type="match status" value="1"/>
</dbReference>
<dbReference type="GO" id="GO:0044206">
    <property type="term" value="P:UMP salvage"/>
    <property type="evidence" value="ECO:0007669"/>
    <property type="project" value="UniProtKB-UniPathway"/>
</dbReference>
<evidence type="ECO:0000256" key="1">
    <source>
        <dbReference type="ARBA" id="ARBA00004690"/>
    </source>
</evidence>
<dbReference type="Pfam" id="PF00485">
    <property type="entry name" value="PRK"/>
    <property type="match status" value="1"/>
</dbReference>
<evidence type="ECO:0000256" key="9">
    <source>
        <dbReference type="ARBA" id="ARBA00048909"/>
    </source>
</evidence>
<comment type="catalytic activity">
    <reaction evidence="8">
        <text>cytidine + ATP = CMP + ADP + H(+)</text>
        <dbReference type="Rhea" id="RHEA:24674"/>
        <dbReference type="ChEBI" id="CHEBI:15378"/>
        <dbReference type="ChEBI" id="CHEBI:17562"/>
        <dbReference type="ChEBI" id="CHEBI:30616"/>
        <dbReference type="ChEBI" id="CHEBI:60377"/>
        <dbReference type="ChEBI" id="CHEBI:456216"/>
        <dbReference type="EC" id="2.7.1.48"/>
    </reaction>
</comment>
<organism evidence="11 12">
    <name type="scientific">Pomacea canaliculata</name>
    <name type="common">Golden apple snail</name>
    <dbReference type="NCBI Taxonomy" id="400727"/>
    <lineage>
        <taxon>Eukaryota</taxon>
        <taxon>Metazoa</taxon>
        <taxon>Spiralia</taxon>
        <taxon>Lophotrochozoa</taxon>
        <taxon>Mollusca</taxon>
        <taxon>Gastropoda</taxon>
        <taxon>Caenogastropoda</taxon>
        <taxon>Architaenioglossa</taxon>
        <taxon>Ampullarioidea</taxon>
        <taxon>Ampullariidae</taxon>
        <taxon>Pomacea</taxon>
    </lineage>
</organism>
<dbReference type="NCBIfam" id="NF004018">
    <property type="entry name" value="PRK05480.1"/>
    <property type="match status" value="1"/>
</dbReference>
<dbReference type="UniPathway" id="UPA00574">
    <property type="reaction ID" value="UER00637"/>
</dbReference>
<dbReference type="GO" id="GO:0005524">
    <property type="term" value="F:ATP binding"/>
    <property type="evidence" value="ECO:0007669"/>
    <property type="project" value="UniProtKB-KW"/>
</dbReference>
<comment type="caution">
    <text evidence="11">The sequence shown here is derived from an EMBL/GenBank/DDBJ whole genome shotgun (WGS) entry which is preliminary data.</text>
</comment>